<dbReference type="AlphaFoldDB" id="G2I2G8"/>
<accession>G2I2G8</accession>
<evidence type="ECO:0000313" key="2">
    <source>
        <dbReference type="Proteomes" id="UP000009044"/>
    </source>
</evidence>
<evidence type="ECO:0000313" key="1">
    <source>
        <dbReference type="EMBL" id="BAK82584.1"/>
    </source>
</evidence>
<dbReference type="EMBL" id="AP012159">
    <property type="protein sequence ID" value="BAK82584.1"/>
    <property type="molecule type" value="Genomic_DNA"/>
</dbReference>
<reference evidence="2" key="1">
    <citation type="journal article" date="2011" name="J. Bacteriol.">
        <title>Complete genome sequence of NBRC 3288, a unique cellulose-nonproducing strain of Gluconacetobacter xylinus isolated from vinegar.</title>
        <authorList>
            <person name="Ogino H."/>
            <person name="Azuma Y."/>
            <person name="Hosoyama A."/>
            <person name="Nakazawa H."/>
            <person name="Matsutani M."/>
            <person name="Hasegawa A."/>
            <person name="Otsuyama K."/>
            <person name="Matsushita K."/>
            <person name="Fujita N."/>
            <person name="Shirai M."/>
        </authorList>
    </citation>
    <scope>NUCLEOTIDE SEQUENCE [LARGE SCALE GENOMIC DNA]</scope>
    <source>
        <strain evidence="2">NBRC 3288 / BCRC 11682 / LMG 1693</strain>
    </source>
</reference>
<proteinExistence type="predicted"/>
<gene>
    <name evidence="1" type="ordered locus">GLX_01720</name>
</gene>
<organism evidence="1 2">
    <name type="scientific">Komagataeibacter medellinensis (strain NBRC 3288 / BCRC 11682 / LMG 1693 / Kondo 51)</name>
    <name type="common">Gluconacetobacter medellinensis</name>
    <dbReference type="NCBI Taxonomy" id="634177"/>
    <lineage>
        <taxon>Bacteria</taxon>
        <taxon>Pseudomonadati</taxon>
        <taxon>Pseudomonadota</taxon>
        <taxon>Alphaproteobacteria</taxon>
        <taxon>Acetobacterales</taxon>
        <taxon>Acetobacteraceae</taxon>
        <taxon>Komagataeibacter</taxon>
    </lineage>
</organism>
<sequence>MGLRAVWPGELVPSFCLITRHGITTAKIRLSLNVGLIFLASRVPAQNPVKNVWQFSSTPTGCINAACSAWNNLAAFPGTIRSIGRRKWCHKSQRR</sequence>
<dbReference type="eggNOG" id="COG3335">
    <property type="taxonomic scope" value="Bacteria"/>
</dbReference>
<name>G2I2G8_KOMMN</name>
<dbReference type="Proteomes" id="UP000009044">
    <property type="component" value="Chromosome"/>
</dbReference>
<dbReference type="PATRIC" id="fig|634177.7.peg.180"/>
<dbReference type="HOGENOM" id="CLU_2369165_0_0_5"/>
<protein>
    <submittedName>
        <fullName evidence="1">Transposase</fullName>
    </submittedName>
</protein>
<dbReference type="KEGG" id="gxy:GLX_01720"/>